<protein>
    <submittedName>
        <fullName evidence="3">Uncharacterized protein</fullName>
    </submittedName>
</protein>
<dbReference type="InterPro" id="IPR027417">
    <property type="entry name" value="P-loop_NTPase"/>
</dbReference>
<feature type="region of interest" description="Disordered" evidence="2">
    <location>
        <begin position="126"/>
        <end position="166"/>
    </location>
</feature>
<evidence type="ECO:0000313" key="4">
    <source>
        <dbReference type="Proteomes" id="UP000001034"/>
    </source>
</evidence>
<accession>B2ZY95</accession>
<evidence type="ECO:0000256" key="1">
    <source>
        <dbReference type="SAM" id="Coils"/>
    </source>
</evidence>
<dbReference type="Gene3D" id="3.40.50.300">
    <property type="entry name" value="P-loop containing nucleotide triphosphate hydrolases"/>
    <property type="match status" value="1"/>
</dbReference>
<name>B2ZY95_9CAUD</name>
<feature type="coiled-coil region" evidence="1">
    <location>
        <begin position="31"/>
        <end position="72"/>
    </location>
</feature>
<dbReference type="RefSeq" id="YP_001950158.1">
    <property type="nucleotide sequence ID" value="NC_010811.2"/>
</dbReference>
<keyword evidence="1" id="KW-0175">Coiled coil</keyword>
<organism evidence="3 4">
    <name type="scientific">Ralstonia phage phiRSL1</name>
    <dbReference type="NCBI Taxonomy" id="1980924"/>
    <lineage>
        <taxon>Viruses</taxon>
        <taxon>Duplodnaviria</taxon>
        <taxon>Heunggongvirae</taxon>
        <taxon>Uroviricota</taxon>
        <taxon>Caudoviricetes</taxon>
        <taxon>Mieseafarmvirus</taxon>
        <taxon>Mieseafarmvirus RSL1</taxon>
    </lineage>
</organism>
<proteinExistence type="predicted"/>
<dbReference type="GeneID" id="6369773"/>
<dbReference type="EMBL" id="AB366653">
    <property type="protein sequence ID" value="BAG41728.1"/>
    <property type="molecule type" value="Genomic_DNA"/>
</dbReference>
<sequence length="166" mass="18012">MSTTDLKKELETVLENMVSQRLLSLDGVTALNGIKQRLEEAERELSTRLNRIDDLKTQVSQLEARNRTQSEQLTKIADREKAVAEREAKVTDLEKAAAVSQARASTFEQAMRIVFAPNTVRNGVQSFVGSPNGGGSEQRTTLITDGYSPDAGIAGPTIPGQSANLP</sequence>
<evidence type="ECO:0000313" key="3">
    <source>
        <dbReference type="EMBL" id="BAG41728.1"/>
    </source>
</evidence>
<dbReference type="KEGG" id="vg:6369773"/>
<dbReference type="Proteomes" id="UP000001034">
    <property type="component" value="Segment"/>
</dbReference>
<keyword evidence="4" id="KW-1185">Reference proteome</keyword>
<reference evidence="3 4" key="1">
    <citation type="journal article" date="2010" name="Virology">
        <title>A jumbo phage infecting the phytopathogen Ralstonia solanacearum defines a new lineage of the Myoviridae family.</title>
        <authorList>
            <person name="Yamada T."/>
            <person name="Satoh S."/>
            <person name="Ishikawa H."/>
            <person name="Fujiwara A."/>
            <person name="Kawasaki T."/>
            <person name="Fujie M."/>
            <person name="Ogata H."/>
        </authorList>
    </citation>
    <scope>NUCLEOTIDE SEQUENCE [LARGE SCALE GENOMIC DNA]</scope>
</reference>
<evidence type="ECO:0000256" key="2">
    <source>
        <dbReference type="SAM" id="MobiDB-lite"/>
    </source>
</evidence>